<keyword evidence="5" id="KW-1185">Reference proteome</keyword>
<keyword evidence="2" id="KW-0732">Signal</keyword>
<dbReference type="PANTHER" id="PTHR35841:SF1">
    <property type="entry name" value="PHOSPHONATES-BINDING PERIPLASMIC PROTEIN"/>
    <property type="match status" value="1"/>
</dbReference>
<gene>
    <name evidence="4" type="ORF">HF577_00620</name>
</gene>
<accession>A0ABX1R856</accession>
<evidence type="ECO:0000259" key="3">
    <source>
        <dbReference type="SMART" id="SM00062"/>
    </source>
</evidence>
<sequence>MFIQGHSPATAERPRGHVGHLLCRSPGARPLPDPLAHLAKGFSVLLSRTTRIGTLVAAALISLGALTACGGNAPSGSQADSGTWAKSAGTIVFGATPDQAGSDSNNKPLEDYIAKTTGYKVEYYPTSDYTALIAAAVAGKVDMITSGALQYVMAVNKGAKLTPVAATLTSPKVQDPGYYSEAIVPAGSPITTLADAKGKKVCFVDPNSTSGFLFGLYQLHQAGLDVNSSGTDANGNPTFNDFTAYFAGAHDKSEQTVASKQCDVGFAEDTVVDPAVAKGEVTVIGKEYVPGGPLAISTTLPADAQAKLTAALQGASLDAIKASGVPLTEGFTEGYFGAQKEDASYYKSITDLCTSIPAAKCSK</sequence>
<dbReference type="Proteomes" id="UP001296706">
    <property type="component" value="Unassembled WGS sequence"/>
</dbReference>
<feature type="domain" description="Solute-binding protein family 3/N-terminal" evidence="3">
    <location>
        <begin position="90"/>
        <end position="334"/>
    </location>
</feature>
<dbReference type="SMART" id="SM00062">
    <property type="entry name" value="PBPb"/>
    <property type="match status" value="1"/>
</dbReference>
<dbReference type="NCBIfam" id="TIGR01098">
    <property type="entry name" value="3A0109s03R"/>
    <property type="match status" value="1"/>
</dbReference>
<comment type="similarity">
    <text evidence="1">Belongs to the phosphate/phosphite/phosphonate binding protein family.</text>
</comment>
<dbReference type="InterPro" id="IPR001638">
    <property type="entry name" value="Solute-binding_3/MltF_N"/>
</dbReference>
<dbReference type="Gene3D" id="3.40.190.10">
    <property type="entry name" value="Periplasmic binding protein-like II"/>
    <property type="match status" value="2"/>
</dbReference>
<dbReference type="EMBL" id="JAAXKY010000001">
    <property type="protein sequence ID" value="NMH75634.1"/>
    <property type="molecule type" value="Genomic_DNA"/>
</dbReference>
<proteinExistence type="inferred from homology"/>
<organism evidence="4 5">
    <name type="scientific">Pseudonocardia xinjiangensis</name>
    <dbReference type="NCBI Taxonomy" id="75289"/>
    <lineage>
        <taxon>Bacteria</taxon>
        <taxon>Bacillati</taxon>
        <taxon>Actinomycetota</taxon>
        <taxon>Actinomycetes</taxon>
        <taxon>Pseudonocardiales</taxon>
        <taxon>Pseudonocardiaceae</taxon>
        <taxon>Pseudonocardia</taxon>
    </lineage>
</organism>
<name>A0ABX1R856_9PSEU</name>
<reference evidence="4 5" key="1">
    <citation type="submission" date="2020-04" db="EMBL/GenBank/DDBJ databases">
        <authorList>
            <person name="Klaysubun C."/>
            <person name="Duangmal K."/>
            <person name="Lipun K."/>
        </authorList>
    </citation>
    <scope>NUCLEOTIDE SEQUENCE [LARGE SCALE GENOMIC DNA]</scope>
    <source>
        <strain evidence="4 5">JCM 11839</strain>
    </source>
</reference>
<evidence type="ECO:0000313" key="5">
    <source>
        <dbReference type="Proteomes" id="UP001296706"/>
    </source>
</evidence>
<dbReference type="SUPFAM" id="SSF53850">
    <property type="entry name" value="Periplasmic binding protein-like II"/>
    <property type="match status" value="1"/>
</dbReference>
<dbReference type="CDD" id="cd01071">
    <property type="entry name" value="PBP2_PhnD_like"/>
    <property type="match status" value="1"/>
</dbReference>
<dbReference type="Pfam" id="PF12974">
    <property type="entry name" value="Phosphonate-bd"/>
    <property type="match status" value="1"/>
</dbReference>
<dbReference type="InterPro" id="IPR005770">
    <property type="entry name" value="PhnD"/>
</dbReference>
<protein>
    <submittedName>
        <fullName evidence="4">Phosphate/phosphite/phosphonate ABC transporter substrate-binding protein</fullName>
    </submittedName>
</protein>
<dbReference type="PANTHER" id="PTHR35841">
    <property type="entry name" value="PHOSPHONATES-BINDING PERIPLASMIC PROTEIN"/>
    <property type="match status" value="1"/>
</dbReference>
<comment type="caution">
    <text evidence="4">The sequence shown here is derived from an EMBL/GenBank/DDBJ whole genome shotgun (WGS) entry which is preliminary data.</text>
</comment>
<evidence type="ECO:0000313" key="4">
    <source>
        <dbReference type="EMBL" id="NMH75634.1"/>
    </source>
</evidence>
<evidence type="ECO:0000256" key="2">
    <source>
        <dbReference type="ARBA" id="ARBA00022729"/>
    </source>
</evidence>
<evidence type="ECO:0000256" key="1">
    <source>
        <dbReference type="ARBA" id="ARBA00007162"/>
    </source>
</evidence>